<feature type="domain" description="Porphobilinogen deaminase C-terminal" evidence="11">
    <location>
        <begin position="232"/>
        <end position="280"/>
    </location>
</feature>
<evidence type="ECO:0000259" key="11">
    <source>
        <dbReference type="Pfam" id="PF03900"/>
    </source>
</evidence>
<dbReference type="PRINTS" id="PR00151">
    <property type="entry name" value="PORPHBDMNASE"/>
</dbReference>
<dbReference type="SUPFAM" id="SSF53850">
    <property type="entry name" value="Periplasmic binding protein-like II"/>
    <property type="match status" value="1"/>
</dbReference>
<keyword evidence="13" id="KW-1185">Reference proteome</keyword>
<dbReference type="GO" id="GO:0005737">
    <property type="term" value="C:cytoplasm"/>
    <property type="evidence" value="ECO:0007669"/>
    <property type="project" value="UniProtKB-UniRule"/>
</dbReference>
<evidence type="ECO:0000256" key="7">
    <source>
        <dbReference type="ARBA" id="ARBA00023244"/>
    </source>
</evidence>
<comment type="similarity">
    <text evidence="4">Belongs to the HMBS family.</text>
</comment>
<dbReference type="UniPathway" id="UPA00251">
    <property type="reaction ID" value="UER00319"/>
</dbReference>
<evidence type="ECO:0000256" key="9">
    <source>
        <dbReference type="NCBIfam" id="TIGR00212"/>
    </source>
</evidence>
<dbReference type="Gene3D" id="3.40.190.10">
    <property type="entry name" value="Periplasmic binding protein-like II"/>
    <property type="match status" value="2"/>
</dbReference>
<dbReference type="Pfam" id="PF01379">
    <property type="entry name" value="Porphobil_deam"/>
    <property type="match status" value="1"/>
</dbReference>
<dbReference type="PROSITE" id="PS00533">
    <property type="entry name" value="PORPHOBILINOGEN_DEAM"/>
    <property type="match status" value="1"/>
</dbReference>
<feature type="domain" description="Porphobilinogen deaminase N-terminal" evidence="10">
    <location>
        <begin position="13"/>
        <end position="218"/>
    </location>
</feature>
<dbReference type="SUPFAM" id="SSF54782">
    <property type="entry name" value="Porphobilinogen deaminase (hydroxymethylbilane synthase), C-terminal domain"/>
    <property type="match status" value="1"/>
</dbReference>
<dbReference type="InterPro" id="IPR022417">
    <property type="entry name" value="Porphobilin_deaminase_N"/>
</dbReference>
<dbReference type="OrthoDB" id="9810298at2"/>
<evidence type="ECO:0000256" key="4">
    <source>
        <dbReference type="ARBA" id="ARBA00005638"/>
    </source>
</evidence>
<dbReference type="PANTHER" id="PTHR11557:SF0">
    <property type="entry name" value="PORPHOBILINOGEN DEAMINASE"/>
    <property type="match status" value="1"/>
</dbReference>
<name>A0A0S4M4A1_9BURK</name>
<proteinExistence type="inferred from homology"/>
<dbReference type="EMBL" id="LN906597">
    <property type="protein sequence ID" value="CUT17804.1"/>
    <property type="molecule type" value="Genomic_DNA"/>
</dbReference>
<dbReference type="RefSeq" id="WP_157722281.1">
    <property type="nucleotide sequence ID" value="NZ_FLSL01000088.1"/>
</dbReference>
<keyword evidence="6" id="KW-0808">Transferase</keyword>
<sequence>MSFSNCNLPSSFSIATRSSELALWQANSIRNHLLNFYPQLSIDLLPIKTQGDLIVDLDDWRSVASRGIFVRQLELAIMEGEAFCAVHSLKDVPYLLPEGLDLVWIGHRDDPSDAFVSYGYDSLEDVPIGGSIGTSSIRRSVQIKYYRPDLKIVPIRGNVLTRLKKIQELSLAGIILSSSGLTRLGLDSLIKQRLSFSISIPAPGQGFLAIEAKKEYENLDVWSLMNDEDAILAKTERRLGEMLGANCNIPLAAYAFYEKSGIALHARLFSSDGTDMIEFNDTVSSRGDWQSLADRAVQYFQEGAFFARKL</sequence>
<evidence type="ECO:0000313" key="12">
    <source>
        <dbReference type="EMBL" id="CUT17804.1"/>
    </source>
</evidence>
<dbReference type="GO" id="GO:0004418">
    <property type="term" value="F:hydroxymethylbilane synthase activity"/>
    <property type="evidence" value="ECO:0007669"/>
    <property type="project" value="UniProtKB-UniRule"/>
</dbReference>
<evidence type="ECO:0000256" key="3">
    <source>
        <dbReference type="ARBA" id="ARBA00004735"/>
    </source>
</evidence>
<evidence type="ECO:0000256" key="8">
    <source>
        <dbReference type="ARBA" id="ARBA00048169"/>
    </source>
</evidence>
<dbReference type="Gene3D" id="3.30.160.40">
    <property type="entry name" value="Porphobilinogen deaminase, C-terminal domain"/>
    <property type="match status" value="1"/>
</dbReference>
<reference evidence="13" key="1">
    <citation type="submission" date="2015-11" db="EMBL/GenBank/DDBJ databases">
        <authorList>
            <person name="Seth-Smith H.M.B."/>
        </authorList>
    </citation>
    <scope>NUCLEOTIDE SEQUENCE [LARGE SCALE GENOMIC DNA]</scope>
    <source>
        <strain evidence="13">2013Ark11</strain>
    </source>
</reference>
<dbReference type="AlphaFoldDB" id="A0A0S4M4A1"/>
<dbReference type="InterPro" id="IPR036803">
    <property type="entry name" value="Porphobilinogen_deaminase_C_sf"/>
</dbReference>
<dbReference type="PANTHER" id="PTHR11557">
    <property type="entry name" value="PORPHOBILINOGEN DEAMINASE"/>
    <property type="match status" value="1"/>
</dbReference>
<dbReference type="PATRIC" id="fig|1561003.3.peg.1007"/>
<dbReference type="GO" id="GO:0006782">
    <property type="term" value="P:protoporphyrinogen IX biosynthetic process"/>
    <property type="evidence" value="ECO:0007669"/>
    <property type="project" value="UniProtKB-UniPathway"/>
</dbReference>
<accession>A0A0S4M4A1</accession>
<dbReference type="NCBIfam" id="TIGR00212">
    <property type="entry name" value="hemC"/>
    <property type="match status" value="1"/>
</dbReference>
<gene>
    <name evidence="12" type="primary">hemC</name>
    <name evidence="12" type="ORF">Ark11_0985</name>
</gene>
<organism evidence="12 13">
    <name type="scientific">Candidatus Ichthyocystis hellenicum</name>
    <dbReference type="NCBI Taxonomy" id="1561003"/>
    <lineage>
        <taxon>Bacteria</taxon>
        <taxon>Pseudomonadati</taxon>
        <taxon>Pseudomonadota</taxon>
        <taxon>Betaproteobacteria</taxon>
        <taxon>Burkholderiales</taxon>
        <taxon>Candidatus Ichthyocystis</taxon>
    </lineage>
</organism>
<dbReference type="InterPro" id="IPR022419">
    <property type="entry name" value="Porphobilin_deaminase_cofac_BS"/>
</dbReference>
<dbReference type="FunFam" id="3.40.190.10:FF:000005">
    <property type="entry name" value="Porphobilinogen deaminase"/>
    <property type="match status" value="1"/>
</dbReference>
<evidence type="ECO:0000259" key="10">
    <source>
        <dbReference type="Pfam" id="PF01379"/>
    </source>
</evidence>
<dbReference type="Pfam" id="PF03900">
    <property type="entry name" value="Porphobil_deamC"/>
    <property type="match status" value="1"/>
</dbReference>
<dbReference type="PIRSF" id="PIRSF001438">
    <property type="entry name" value="4pyrrol_synth_OHMeBilane_synth"/>
    <property type="match status" value="1"/>
</dbReference>
<dbReference type="EC" id="2.5.1.61" evidence="9"/>
<evidence type="ECO:0000256" key="5">
    <source>
        <dbReference type="ARBA" id="ARBA00011245"/>
    </source>
</evidence>
<keyword evidence="7" id="KW-0627">Porphyrin biosynthesis</keyword>
<comment type="cofactor">
    <cofactor evidence="1">
        <name>dipyrromethane</name>
        <dbReference type="ChEBI" id="CHEBI:60342"/>
    </cofactor>
</comment>
<dbReference type="InterPro" id="IPR000860">
    <property type="entry name" value="HemC"/>
</dbReference>
<evidence type="ECO:0000256" key="2">
    <source>
        <dbReference type="ARBA" id="ARBA00002869"/>
    </source>
</evidence>
<comment type="pathway">
    <text evidence="3">Porphyrin-containing compound metabolism; protoporphyrin-IX biosynthesis; coproporphyrinogen-III from 5-aminolevulinate: step 2/4.</text>
</comment>
<dbReference type="STRING" id="1561003.Ark11_0985"/>
<comment type="function">
    <text evidence="2">Tetrapolymerization of the monopyrrole PBG into the hydroxymethylbilane pre-uroporphyrinogen in several discrete steps.</text>
</comment>
<protein>
    <recommendedName>
        <fullName evidence="9">Hydroxymethylbilane synthase</fullName>
        <ecNumber evidence="9">2.5.1.61</ecNumber>
    </recommendedName>
</protein>
<comment type="subunit">
    <text evidence="5">Monomer.</text>
</comment>
<evidence type="ECO:0000313" key="13">
    <source>
        <dbReference type="Proteomes" id="UP000198651"/>
    </source>
</evidence>
<evidence type="ECO:0000256" key="6">
    <source>
        <dbReference type="ARBA" id="ARBA00022679"/>
    </source>
</evidence>
<evidence type="ECO:0000256" key="1">
    <source>
        <dbReference type="ARBA" id="ARBA00001916"/>
    </source>
</evidence>
<dbReference type="InterPro" id="IPR022418">
    <property type="entry name" value="Porphobilinogen_deaminase_C"/>
</dbReference>
<dbReference type="Proteomes" id="UP000198651">
    <property type="component" value="Chromosome I"/>
</dbReference>
<comment type="catalytic activity">
    <reaction evidence="8">
        <text>4 porphobilinogen + H2O = hydroxymethylbilane + 4 NH4(+)</text>
        <dbReference type="Rhea" id="RHEA:13185"/>
        <dbReference type="ChEBI" id="CHEBI:15377"/>
        <dbReference type="ChEBI" id="CHEBI:28938"/>
        <dbReference type="ChEBI" id="CHEBI:57845"/>
        <dbReference type="ChEBI" id="CHEBI:58126"/>
        <dbReference type="EC" id="2.5.1.61"/>
    </reaction>
</comment>